<feature type="domain" description="DUF3741" evidence="3">
    <location>
        <begin position="161"/>
        <end position="178"/>
    </location>
</feature>
<feature type="compositionally biased region" description="Basic and acidic residues" evidence="1">
    <location>
        <begin position="520"/>
        <end position="530"/>
    </location>
</feature>
<keyword evidence="5" id="KW-1185">Reference proteome</keyword>
<proteinExistence type="predicted"/>
<evidence type="ECO:0000256" key="1">
    <source>
        <dbReference type="SAM" id="MobiDB-lite"/>
    </source>
</evidence>
<feature type="compositionally biased region" description="Basic and acidic residues" evidence="1">
    <location>
        <begin position="188"/>
        <end position="205"/>
    </location>
</feature>
<feature type="region of interest" description="Disordered" evidence="1">
    <location>
        <begin position="510"/>
        <end position="530"/>
    </location>
</feature>
<dbReference type="Pfam" id="PF14309">
    <property type="entry name" value="DUF4378"/>
    <property type="match status" value="1"/>
</dbReference>
<feature type="region of interest" description="Disordered" evidence="1">
    <location>
        <begin position="45"/>
        <end position="65"/>
    </location>
</feature>
<dbReference type="OrthoDB" id="1929599at2759"/>
<evidence type="ECO:0008006" key="6">
    <source>
        <dbReference type="Google" id="ProtNLM"/>
    </source>
</evidence>
<dbReference type="PANTHER" id="PTHR31680:SF12">
    <property type="entry name" value="OS11G0587300 PROTEIN"/>
    <property type="match status" value="1"/>
</dbReference>
<feature type="domain" description="DUF4378" evidence="2">
    <location>
        <begin position="616"/>
        <end position="758"/>
    </location>
</feature>
<comment type="caution">
    <text evidence="4">The sequence shown here is derived from an EMBL/GenBank/DDBJ whole genome shotgun (WGS) entry which is preliminary data.</text>
</comment>
<accession>A0A8S0T7L7</accession>
<feature type="region of interest" description="Disordered" evidence="1">
    <location>
        <begin position="177"/>
        <end position="205"/>
    </location>
</feature>
<dbReference type="GO" id="GO:0051513">
    <property type="term" value="P:regulation of monopolar cell growth"/>
    <property type="evidence" value="ECO:0007669"/>
    <property type="project" value="InterPro"/>
</dbReference>
<evidence type="ECO:0000313" key="4">
    <source>
        <dbReference type="EMBL" id="CAA3000965.1"/>
    </source>
</evidence>
<feature type="compositionally biased region" description="Basic and acidic residues" evidence="1">
    <location>
        <begin position="486"/>
        <end position="495"/>
    </location>
</feature>
<dbReference type="Pfam" id="PF14383">
    <property type="entry name" value="VARLMGL"/>
    <property type="match status" value="1"/>
</dbReference>
<feature type="compositionally biased region" description="Polar residues" evidence="1">
    <location>
        <begin position="52"/>
        <end position="65"/>
    </location>
</feature>
<dbReference type="InterPro" id="IPR025486">
    <property type="entry name" value="DUF4378"/>
</dbReference>
<dbReference type="InterPro" id="IPR033334">
    <property type="entry name" value="LNG1/2"/>
</dbReference>
<protein>
    <recommendedName>
        <fullName evidence="6">DUF4378 domain-containing protein</fullName>
    </recommendedName>
</protein>
<gene>
    <name evidence="4" type="ORF">OLEA9_A047059</name>
</gene>
<dbReference type="Gramene" id="OE9A047059T4">
    <property type="protein sequence ID" value="OE9A047059C4"/>
    <property type="gene ID" value="OE9A047059"/>
</dbReference>
<evidence type="ECO:0000259" key="2">
    <source>
        <dbReference type="Pfam" id="PF14309"/>
    </source>
</evidence>
<dbReference type="Proteomes" id="UP000594638">
    <property type="component" value="Unassembled WGS sequence"/>
</dbReference>
<dbReference type="AlphaFoldDB" id="A0A8S0T7L7"/>
<feature type="compositionally biased region" description="Polar residues" evidence="1">
    <location>
        <begin position="355"/>
        <end position="365"/>
    </location>
</feature>
<organism evidence="4 5">
    <name type="scientific">Olea europaea subsp. europaea</name>
    <dbReference type="NCBI Taxonomy" id="158383"/>
    <lineage>
        <taxon>Eukaryota</taxon>
        <taxon>Viridiplantae</taxon>
        <taxon>Streptophyta</taxon>
        <taxon>Embryophyta</taxon>
        <taxon>Tracheophyta</taxon>
        <taxon>Spermatophyta</taxon>
        <taxon>Magnoliopsida</taxon>
        <taxon>eudicotyledons</taxon>
        <taxon>Gunneridae</taxon>
        <taxon>Pentapetalae</taxon>
        <taxon>asterids</taxon>
        <taxon>lamiids</taxon>
        <taxon>Lamiales</taxon>
        <taxon>Oleaceae</taxon>
        <taxon>Oleeae</taxon>
        <taxon>Olea</taxon>
    </lineage>
</organism>
<reference evidence="4 5" key="1">
    <citation type="submission" date="2019-12" db="EMBL/GenBank/DDBJ databases">
        <authorList>
            <person name="Alioto T."/>
            <person name="Alioto T."/>
            <person name="Gomez Garrido J."/>
        </authorList>
    </citation>
    <scope>NUCLEOTIDE SEQUENCE [LARGE SCALE GENOMIC DNA]</scope>
</reference>
<evidence type="ECO:0000259" key="3">
    <source>
        <dbReference type="Pfam" id="PF14383"/>
    </source>
</evidence>
<feature type="region of interest" description="Disordered" evidence="1">
    <location>
        <begin position="129"/>
        <end position="165"/>
    </location>
</feature>
<feature type="region of interest" description="Disordered" evidence="1">
    <location>
        <begin position="353"/>
        <end position="495"/>
    </location>
</feature>
<feature type="compositionally biased region" description="Polar residues" evidence="1">
    <location>
        <begin position="407"/>
        <end position="434"/>
    </location>
</feature>
<evidence type="ECO:0000313" key="5">
    <source>
        <dbReference type="Proteomes" id="UP000594638"/>
    </source>
</evidence>
<dbReference type="InterPro" id="IPR032795">
    <property type="entry name" value="DUF3741-assoc"/>
</dbReference>
<name>A0A8S0T7L7_OLEEU</name>
<dbReference type="PANTHER" id="PTHR31680">
    <property type="entry name" value="LONGIFOLIA PROTEIN"/>
    <property type="match status" value="1"/>
</dbReference>
<sequence>MMSGMVKEQNLEKQIEKQMGCMAGFLQLFDRHHIVTGKRLYSTTKCLPPPTTVDSSPEQDKSAATSLAISRELEKANPVVPVEGIRSPTVAMESQPKSPLPLPVFELKEGSKSSWKFCKETPRLSLDSRATTDAKGSLHPREIRTNASILSPANADNGAADGQQHRSPSVIARLMGLEPLSNSSNPEPENKAELRRSNSESRVSRDLFHSRFQTDGKNFHLKRPNQCHSNVQENPVFETPCHADPIKYSTKSVNKTEPPKELTRVASLSPWKTLTNRKGFFDSTDIFPEPKQTISIEGEIEKRLKMRGIDEPSKDLETLKQILEALQLKGLLHSKKSTEQNQFSYRNLVYDESPVTKSSRSTPVYRTNRRLENDTPPSSHRNQARRNLDLAGDRFPSVSPRREHNVRSPTRATRNPSSPTRSESNGALRLSNSPVKPRPLSVETHRRVNESPENGRVSPIQSPKLTARRTGTDPTVKNRSPRNKKPLAESHQKEKITTVVVTEDESSSISDSIVSASSHTDTERSKMEDYKEGRSLLERCDKLLNSIAEITTTDLQPSPVSVLDSSFYKDESSPSSITMKRSINFKDQRGESEEDIWSPSISPIQSKCEDRSEDGDFVYISDILKASHYLSEESDIFLLLEKQQYLKGKDTSKVSRLQRKLVFDTITEILGRNRQLPQWKAISWPNCCIEKPSLEKIWLEFRTIQERESSDDLLDIICGVLKKDLARDAINGWEDCPVEMSEVVLDIERLVFKDLIGETIQDLASLTYKSTLSFMSRRKLVF</sequence>
<dbReference type="EMBL" id="CACTIH010005723">
    <property type="protein sequence ID" value="CAA3000965.1"/>
    <property type="molecule type" value="Genomic_DNA"/>
</dbReference>